<sequence length="323" mass="35919">MKLKAPFIKLPFRFDAARLAEEAASAPADAWAEHPNQIPGNSALRLITVDGQENDGFAGPMAPTPHLARMPYVRQILAQFSVVWGRSRLMRLAPGSTVPPHTDINYHWFQRVRLHVPIVTDPGVRFFIADEEAHMAPGEAWLIDNWSMHRVENRSDVLRVHLVADTTGGADFWAMAEAARTGQAPERFIPFDPAKDAQVLTERFNIARVLSPADMFEVLHDLEQEAASKKLGDAGAQQVARFSQVVAGYCQDWRRLWSLYGDTDEGVPHYRQRVQRLVSQVEALGDGLYVRANGSPMARVVARRVAASAVNIGPDGPFQRINA</sequence>
<evidence type="ECO:0000259" key="1">
    <source>
        <dbReference type="Pfam" id="PF05118"/>
    </source>
</evidence>
<dbReference type="Proteomes" id="UP001169063">
    <property type="component" value="Unassembled WGS sequence"/>
</dbReference>
<dbReference type="Pfam" id="PF05118">
    <property type="entry name" value="Asp_Arg_Hydrox"/>
    <property type="match status" value="1"/>
</dbReference>
<accession>A0ABT8SR11</accession>
<reference evidence="2" key="1">
    <citation type="submission" date="2023-07" db="EMBL/GenBank/DDBJ databases">
        <title>Brevundimonas soil sp. nov., isolated from the soil of chemical plant.</title>
        <authorList>
            <person name="Wu N."/>
        </authorList>
    </citation>
    <scope>NUCLEOTIDE SEQUENCE</scope>
    <source>
        <strain evidence="2">XZ-24</strain>
    </source>
</reference>
<dbReference type="InterPro" id="IPR027443">
    <property type="entry name" value="IPNS-like_sf"/>
</dbReference>
<comment type="caution">
    <text evidence="2">The sequence shown here is derived from an EMBL/GenBank/DDBJ whole genome shotgun (WGS) entry which is preliminary data.</text>
</comment>
<organism evidence="2 3">
    <name type="scientific">Peiella sedimenti</name>
    <dbReference type="NCBI Taxonomy" id="3061083"/>
    <lineage>
        <taxon>Bacteria</taxon>
        <taxon>Pseudomonadati</taxon>
        <taxon>Pseudomonadota</taxon>
        <taxon>Alphaproteobacteria</taxon>
        <taxon>Caulobacterales</taxon>
        <taxon>Caulobacteraceae</taxon>
        <taxon>Peiella</taxon>
    </lineage>
</organism>
<keyword evidence="3" id="KW-1185">Reference proteome</keyword>
<feature type="domain" description="Aspartyl/asparaginy/proline hydroxylase" evidence="1">
    <location>
        <begin position="64"/>
        <end position="166"/>
    </location>
</feature>
<proteinExistence type="predicted"/>
<dbReference type="EMBL" id="JAUKTR010000004">
    <property type="protein sequence ID" value="MDO1559927.1"/>
    <property type="molecule type" value="Genomic_DNA"/>
</dbReference>
<evidence type="ECO:0000313" key="2">
    <source>
        <dbReference type="EMBL" id="MDO1559927.1"/>
    </source>
</evidence>
<dbReference type="InterPro" id="IPR007803">
    <property type="entry name" value="Asp/Arg/Pro-Hydrxlase"/>
</dbReference>
<evidence type="ECO:0000313" key="3">
    <source>
        <dbReference type="Proteomes" id="UP001169063"/>
    </source>
</evidence>
<dbReference type="RefSeq" id="WP_302110359.1">
    <property type="nucleotide sequence ID" value="NZ_JAUKTR010000004.1"/>
</dbReference>
<protein>
    <submittedName>
        <fullName evidence="2">Aspartyl/asparaginyl beta-hydroxylase domain-containing protein</fullName>
    </submittedName>
</protein>
<dbReference type="SUPFAM" id="SSF51197">
    <property type="entry name" value="Clavaminate synthase-like"/>
    <property type="match status" value="1"/>
</dbReference>
<gene>
    <name evidence="2" type="ORF">Q0812_10875</name>
</gene>
<name>A0ABT8SR11_9CAUL</name>
<dbReference type="Gene3D" id="2.60.120.330">
    <property type="entry name" value="B-lactam Antibiotic, Isopenicillin N Synthase, Chain"/>
    <property type="match status" value="1"/>
</dbReference>